<evidence type="ECO:0000313" key="1">
    <source>
        <dbReference type="EMBL" id="TMP80596.1"/>
    </source>
</evidence>
<proteinExistence type="predicted"/>
<comment type="caution">
    <text evidence="1">The sequence shown here is derived from an EMBL/GenBank/DDBJ whole genome shotgun (WGS) entry which is preliminary data.</text>
</comment>
<name>A0A5S3YV78_9GAMM</name>
<organism evidence="1 2">
    <name type="scientific">Pseudoalteromonas phenolica</name>
    <dbReference type="NCBI Taxonomy" id="161398"/>
    <lineage>
        <taxon>Bacteria</taxon>
        <taxon>Pseudomonadati</taxon>
        <taxon>Pseudomonadota</taxon>
        <taxon>Gammaproteobacteria</taxon>
        <taxon>Alteromonadales</taxon>
        <taxon>Pseudoalteromonadaceae</taxon>
        <taxon>Pseudoalteromonas</taxon>
    </lineage>
</organism>
<evidence type="ECO:0000313" key="2">
    <source>
        <dbReference type="Proteomes" id="UP000307362"/>
    </source>
</evidence>
<gene>
    <name evidence="1" type="ORF">CWB73_11225</name>
</gene>
<protein>
    <submittedName>
        <fullName evidence="1">Uncharacterized protein</fullName>
    </submittedName>
</protein>
<reference evidence="1 2" key="1">
    <citation type="submission" date="2017-12" db="EMBL/GenBank/DDBJ databases">
        <authorList>
            <person name="Paulsen S."/>
            <person name="Gram L.K."/>
        </authorList>
    </citation>
    <scope>NUCLEOTIDE SEQUENCE [LARGE SCALE GENOMIC DNA]</scope>
    <source>
        <strain evidence="1 2">S1189</strain>
    </source>
</reference>
<dbReference type="AlphaFoldDB" id="A0A5S3YV78"/>
<dbReference type="EMBL" id="PNCM01000021">
    <property type="protein sequence ID" value="TMP80596.1"/>
    <property type="molecule type" value="Genomic_DNA"/>
</dbReference>
<dbReference type="Proteomes" id="UP000307362">
    <property type="component" value="Unassembled WGS sequence"/>
</dbReference>
<reference evidence="2" key="2">
    <citation type="submission" date="2019-06" db="EMBL/GenBank/DDBJ databases">
        <title>Co-occurence of chitin degradation, pigmentation and bioactivity in marine Pseudoalteromonas.</title>
        <authorList>
            <person name="Sonnenschein E.C."/>
            <person name="Bech P.K."/>
        </authorList>
    </citation>
    <scope>NUCLEOTIDE SEQUENCE [LARGE SCALE GENOMIC DNA]</scope>
    <source>
        <strain evidence="2">S1189</strain>
    </source>
</reference>
<sequence>MMFVSMLKTSQPNNKGSGIGLSLSRQIMCAYTLKNAAATSFTPSASKALILDVRLDDRAKNYHKKLPIFAQ</sequence>
<accession>A0A5S3YV78</accession>